<dbReference type="AlphaFoldDB" id="A0A1V0GPT3"/>
<dbReference type="GO" id="GO:0015562">
    <property type="term" value="F:efflux transmembrane transporter activity"/>
    <property type="evidence" value="ECO:0007669"/>
    <property type="project" value="TreeGrafter"/>
</dbReference>
<keyword evidence="12" id="KW-1185">Reference proteome</keyword>
<comment type="subcellular location">
    <subcellularLocation>
        <location evidence="1">Cell envelope</location>
    </subcellularLocation>
</comment>
<evidence type="ECO:0000259" key="10">
    <source>
        <dbReference type="Pfam" id="PF25990"/>
    </source>
</evidence>
<accession>A0A1V0GPT3</accession>
<dbReference type="RefSeq" id="WP_080620739.1">
    <property type="nucleotide sequence ID" value="NZ_CAWMZI010000001.1"/>
</dbReference>
<gene>
    <name evidence="11" type="ORF">A6J80_05210</name>
</gene>
<evidence type="ECO:0000256" key="4">
    <source>
        <dbReference type="ARBA" id="ARBA00023054"/>
    </source>
</evidence>
<dbReference type="Gene3D" id="6.10.140.1990">
    <property type="match status" value="1"/>
</dbReference>
<dbReference type="PANTHER" id="PTHR30469">
    <property type="entry name" value="MULTIDRUG RESISTANCE PROTEIN MDTA"/>
    <property type="match status" value="1"/>
</dbReference>
<evidence type="ECO:0000256" key="5">
    <source>
        <dbReference type="SAM" id="Coils"/>
    </source>
</evidence>
<proteinExistence type="inferred from homology"/>
<keyword evidence="3" id="KW-0813">Transport</keyword>
<dbReference type="KEGG" id="pye:A6J80_05210"/>
<organism evidence="11 12">
    <name type="scientific">Paracoccus yeei</name>
    <dbReference type="NCBI Taxonomy" id="147645"/>
    <lineage>
        <taxon>Bacteria</taxon>
        <taxon>Pseudomonadati</taxon>
        <taxon>Pseudomonadota</taxon>
        <taxon>Alphaproteobacteria</taxon>
        <taxon>Rhodobacterales</taxon>
        <taxon>Paracoccaceae</taxon>
        <taxon>Paracoccus</taxon>
    </lineage>
</organism>
<evidence type="ECO:0000256" key="1">
    <source>
        <dbReference type="ARBA" id="ARBA00004196"/>
    </source>
</evidence>
<feature type="domain" description="Multidrug resistance protein MdtA-like C-terminal permuted SH3" evidence="9">
    <location>
        <begin position="314"/>
        <end position="366"/>
    </location>
</feature>
<dbReference type="InterPro" id="IPR030190">
    <property type="entry name" value="MacA_alpha-hairpin_sf"/>
</dbReference>
<evidence type="ECO:0000313" key="12">
    <source>
        <dbReference type="Proteomes" id="UP000191257"/>
    </source>
</evidence>
<dbReference type="InterPro" id="IPR058636">
    <property type="entry name" value="Beta-barrel_YknX"/>
</dbReference>
<feature type="coiled-coil region" evidence="5">
    <location>
        <begin position="91"/>
        <end position="118"/>
    </location>
</feature>
<protein>
    <submittedName>
        <fullName evidence="11">Efflux RND transporter periplasmic adaptor subunit</fullName>
    </submittedName>
</protein>
<name>A0A1V0GPT3_9RHOB</name>
<reference evidence="11" key="1">
    <citation type="submission" date="2017-12" db="EMBL/GenBank/DDBJ databases">
        <title>FDA dAtabase for Regulatory Grade micrObial Sequences (FDA-ARGOS): Supporting development and validation of Infectious Disease Dx tests.</title>
        <authorList>
            <person name="Campos J."/>
            <person name="Goldberg B."/>
            <person name="Tallon L."/>
            <person name="Sadzewicz L."/>
            <person name="Sengamalay N."/>
            <person name="Ott S."/>
            <person name="Godinez A."/>
            <person name="Nagaraj S."/>
            <person name="Vyas G."/>
            <person name="Aluvathingal J."/>
            <person name="Nadendla S."/>
            <person name="Geyer C."/>
            <person name="Nandy P."/>
            <person name="Hobson J."/>
            <person name="Sichtig H."/>
        </authorList>
    </citation>
    <scope>NUCLEOTIDE SEQUENCE</scope>
    <source>
        <strain evidence="11">FDAARGOS_252</strain>
    </source>
</reference>
<feature type="coiled-coil region" evidence="5">
    <location>
        <begin position="143"/>
        <end position="177"/>
    </location>
</feature>
<feature type="domain" description="Multidrug resistance protein MdtA-like barrel-sandwich hybrid" evidence="8">
    <location>
        <begin position="59"/>
        <end position="212"/>
    </location>
</feature>
<feature type="region of interest" description="Disordered" evidence="6">
    <location>
        <begin position="368"/>
        <end position="397"/>
    </location>
</feature>
<dbReference type="Gene3D" id="2.40.420.20">
    <property type="match status" value="1"/>
</dbReference>
<evidence type="ECO:0000313" key="11">
    <source>
        <dbReference type="EMBL" id="ARC35864.1"/>
    </source>
</evidence>
<dbReference type="EMBL" id="CP020442">
    <property type="protein sequence ID" value="ARC35864.1"/>
    <property type="molecule type" value="Genomic_DNA"/>
</dbReference>
<dbReference type="GO" id="GO:1990281">
    <property type="term" value="C:efflux pump complex"/>
    <property type="evidence" value="ECO:0007669"/>
    <property type="project" value="TreeGrafter"/>
</dbReference>
<dbReference type="GO" id="GO:1990195">
    <property type="term" value="C:macrolide transmembrane transporter complex"/>
    <property type="evidence" value="ECO:0007669"/>
    <property type="project" value="InterPro"/>
</dbReference>
<evidence type="ECO:0000256" key="6">
    <source>
        <dbReference type="SAM" id="MobiDB-lite"/>
    </source>
</evidence>
<feature type="compositionally biased region" description="Gly residues" evidence="6">
    <location>
        <begin position="372"/>
        <end position="390"/>
    </location>
</feature>
<feature type="domain" description="Multidrug resistance protein MdtA-like alpha-helical hairpin" evidence="7">
    <location>
        <begin position="105"/>
        <end position="179"/>
    </location>
</feature>
<evidence type="ECO:0000256" key="3">
    <source>
        <dbReference type="ARBA" id="ARBA00022448"/>
    </source>
</evidence>
<dbReference type="Pfam" id="PF25990">
    <property type="entry name" value="Beta-barrel_YknX"/>
    <property type="match status" value="1"/>
</dbReference>
<dbReference type="eggNOG" id="COG0845">
    <property type="taxonomic scope" value="Bacteria"/>
</dbReference>
<dbReference type="NCBIfam" id="TIGR01730">
    <property type="entry name" value="RND_mfp"/>
    <property type="match status" value="1"/>
</dbReference>
<dbReference type="Proteomes" id="UP000191257">
    <property type="component" value="Chromosome"/>
</dbReference>
<dbReference type="STRING" id="147645.A6J80_05210"/>
<comment type="similarity">
    <text evidence="2">Belongs to the membrane fusion protein (MFP) (TC 8.A.1) family.</text>
</comment>
<feature type="domain" description="YknX-like beta-barrel" evidence="10">
    <location>
        <begin position="220"/>
        <end position="303"/>
    </location>
</feature>
<evidence type="ECO:0000259" key="8">
    <source>
        <dbReference type="Pfam" id="PF25917"/>
    </source>
</evidence>
<dbReference type="PANTHER" id="PTHR30469:SF33">
    <property type="entry name" value="SLR1207 PROTEIN"/>
    <property type="match status" value="1"/>
</dbReference>
<evidence type="ECO:0000256" key="2">
    <source>
        <dbReference type="ARBA" id="ARBA00009477"/>
    </source>
</evidence>
<dbReference type="Gene3D" id="2.40.30.170">
    <property type="match status" value="1"/>
</dbReference>
<dbReference type="GO" id="GO:1990961">
    <property type="term" value="P:xenobiotic detoxification by transmembrane export across the plasma membrane"/>
    <property type="evidence" value="ECO:0007669"/>
    <property type="project" value="InterPro"/>
</dbReference>
<dbReference type="GO" id="GO:0019898">
    <property type="term" value="C:extrinsic component of membrane"/>
    <property type="evidence" value="ECO:0007669"/>
    <property type="project" value="InterPro"/>
</dbReference>
<evidence type="ECO:0000259" key="7">
    <source>
        <dbReference type="Pfam" id="PF25876"/>
    </source>
</evidence>
<dbReference type="Gene3D" id="2.40.50.100">
    <property type="match status" value="1"/>
</dbReference>
<dbReference type="Pfam" id="PF25967">
    <property type="entry name" value="RND-MFP_C"/>
    <property type="match status" value="1"/>
</dbReference>
<dbReference type="InterPro" id="IPR006143">
    <property type="entry name" value="RND_pump_MFP"/>
</dbReference>
<dbReference type="InterPro" id="IPR058624">
    <property type="entry name" value="MdtA-like_HH"/>
</dbReference>
<keyword evidence="4 5" id="KW-0175">Coiled coil</keyword>
<dbReference type="InterPro" id="IPR058627">
    <property type="entry name" value="MdtA-like_C"/>
</dbReference>
<sequence>MRPRTILVLIALMLLLAGGWWFRGAQGETMQRPATAEVTRGDVTVTVLASGQIEASQLVSVGARASGRIETLPVTLGQEVREGDLIAQMDSLDQQNEVRQAEADLANIEAQIAAKTAGLTRARQVLERQKKLGTSNYSSRETVETATAEVDVAVAELEALEAQKARAEVSLSTAKISLERTRITAPTDGTVVAVVVEAGQTINSIQSAPTIVKLAKLDRMLVKAEISEADVVRVKPGQEVSFTILGEPDRAFQATLRGIEPAPSEIKTSDTISTDSAIYYNGLLEVENPGHVLRIGMTTQVTITLDRAQDVLRVPAAALQGQSVQVWNPATGTIETRRVEVGLNDKVWAEIRSGLSEGEQVVTGGVAIASGTGTGTGTGTGASGRSGGRRMGPPMGF</sequence>
<evidence type="ECO:0000259" key="9">
    <source>
        <dbReference type="Pfam" id="PF25967"/>
    </source>
</evidence>
<dbReference type="SUPFAM" id="SSF111369">
    <property type="entry name" value="HlyD-like secretion proteins"/>
    <property type="match status" value="1"/>
</dbReference>
<dbReference type="GO" id="GO:0030313">
    <property type="term" value="C:cell envelope"/>
    <property type="evidence" value="ECO:0007669"/>
    <property type="project" value="UniProtKB-SubCell"/>
</dbReference>
<dbReference type="Pfam" id="PF25876">
    <property type="entry name" value="HH_MFP_RND"/>
    <property type="match status" value="1"/>
</dbReference>
<dbReference type="InterPro" id="IPR058625">
    <property type="entry name" value="MdtA-like_BSH"/>
</dbReference>
<dbReference type="Pfam" id="PF25917">
    <property type="entry name" value="BSH_RND"/>
    <property type="match status" value="1"/>
</dbReference>